<proteinExistence type="predicted"/>
<keyword evidence="3" id="KW-1185">Reference proteome</keyword>
<feature type="compositionally biased region" description="Basic and acidic residues" evidence="1">
    <location>
        <begin position="46"/>
        <end position="56"/>
    </location>
</feature>
<dbReference type="EMBL" id="JAAABM010000002">
    <property type="protein sequence ID" value="KAF7680101.1"/>
    <property type="molecule type" value="Genomic_DNA"/>
</dbReference>
<protein>
    <submittedName>
        <fullName evidence="2">Uncharacterized protein</fullName>
    </submittedName>
</protein>
<feature type="region of interest" description="Disordered" evidence="1">
    <location>
        <begin position="37"/>
        <end position="56"/>
    </location>
</feature>
<dbReference type="Proteomes" id="UP000596902">
    <property type="component" value="Unassembled WGS sequence"/>
</dbReference>
<evidence type="ECO:0000256" key="1">
    <source>
        <dbReference type="SAM" id="MobiDB-lite"/>
    </source>
</evidence>
<organism evidence="2 3">
    <name type="scientific">Alternaria burnsii</name>
    <dbReference type="NCBI Taxonomy" id="1187904"/>
    <lineage>
        <taxon>Eukaryota</taxon>
        <taxon>Fungi</taxon>
        <taxon>Dikarya</taxon>
        <taxon>Ascomycota</taxon>
        <taxon>Pezizomycotina</taxon>
        <taxon>Dothideomycetes</taxon>
        <taxon>Pleosporomycetidae</taxon>
        <taxon>Pleosporales</taxon>
        <taxon>Pleosporineae</taxon>
        <taxon>Pleosporaceae</taxon>
        <taxon>Alternaria</taxon>
        <taxon>Alternaria sect. Alternaria</taxon>
    </lineage>
</organism>
<gene>
    <name evidence="2" type="ORF">GT037_001752</name>
</gene>
<name>A0A8H7EIH6_9PLEO</name>
<accession>A0A8H7EIH6</accession>
<evidence type="ECO:0000313" key="3">
    <source>
        <dbReference type="Proteomes" id="UP000596902"/>
    </source>
</evidence>
<reference evidence="2" key="1">
    <citation type="submission" date="2020-01" db="EMBL/GenBank/DDBJ databases">
        <authorList>
            <person name="Feng Z.H.Z."/>
        </authorList>
    </citation>
    <scope>NUCLEOTIDE SEQUENCE</scope>
    <source>
        <strain evidence="2">CBS107.38</strain>
    </source>
</reference>
<dbReference type="GeneID" id="62199977"/>
<feature type="non-terminal residue" evidence="2">
    <location>
        <position position="73"/>
    </location>
</feature>
<comment type="caution">
    <text evidence="2">The sequence shown here is derived from an EMBL/GenBank/DDBJ whole genome shotgun (WGS) entry which is preliminary data.</text>
</comment>
<evidence type="ECO:0000313" key="2">
    <source>
        <dbReference type="EMBL" id="KAF7680101.1"/>
    </source>
</evidence>
<sequence length="73" mass="7929">APIVGDVCVAWEHKASRRLSETGPVARVRLPAVEVSSTTEYGGDGRASREGTQESVHRVGAPFIISRWTSTRH</sequence>
<dbReference type="RefSeq" id="XP_038790091.1">
    <property type="nucleotide sequence ID" value="XM_038926799.1"/>
</dbReference>
<reference evidence="2" key="2">
    <citation type="submission" date="2020-08" db="EMBL/GenBank/DDBJ databases">
        <title>Draft Genome Sequence of Cumin Blight Pathogen Alternaria burnsii.</title>
        <authorList>
            <person name="Feng Z."/>
        </authorList>
    </citation>
    <scope>NUCLEOTIDE SEQUENCE</scope>
    <source>
        <strain evidence="2">CBS107.38</strain>
    </source>
</reference>
<dbReference type="AlphaFoldDB" id="A0A8H7EIH6"/>